<dbReference type="PANTHER" id="PTHR20935:SF0">
    <property type="entry name" value="SERINE_THREONINE-PROTEIN PHOSPHATASE PGAM5, MITOCHONDRIAL"/>
    <property type="match status" value="1"/>
</dbReference>
<dbReference type="InterPro" id="IPR029033">
    <property type="entry name" value="His_PPase_superfam"/>
</dbReference>
<comment type="caution">
    <text evidence="2">The sequence shown here is derived from an EMBL/GenBank/DDBJ whole genome shotgun (WGS) entry which is preliminary data.</text>
</comment>
<dbReference type="RefSeq" id="WP_364378386.1">
    <property type="nucleotide sequence ID" value="NZ_JBHMCF010000036.1"/>
</dbReference>
<keyword evidence="1 2" id="KW-0378">Hydrolase</keyword>
<dbReference type="InterPro" id="IPR013078">
    <property type="entry name" value="His_Pase_superF_clade-1"/>
</dbReference>
<reference evidence="2 3" key="1">
    <citation type="submission" date="2024-09" db="EMBL/GenBank/DDBJ databases">
        <authorList>
            <person name="Sun Q."/>
            <person name="Mori K."/>
        </authorList>
    </citation>
    <scope>NUCLEOTIDE SEQUENCE [LARGE SCALE GENOMIC DNA]</scope>
    <source>
        <strain evidence="2 3">JCM 3324</strain>
    </source>
</reference>
<dbReference type="SUPFAM" id="SSF53254">
    <property type="entry name" value="Phosphoglycerate mutase-like"/>
    <property type="match status" value="1"/>
</dbReference>
<dbReference type="CDD" id="cd07067">
    <property type="entry name" value="HP_PGM_like"/>
    <property type="match status" value="1"/>
</dbReference>
<sequence length="197" mass="21470">MANRYLYLARHGAAIDEGELSETGCEQAELLGKRLAEHPITAVHHGPLPRAARTAEIVARHLPGAQVRTADLYGDYVPAAPPRDELPPAHAAFLNGFTDAELTSGPPLAAAAIARHAGPADVETHELIITHNFLVAWFVRHALGAPEARWMGLNQGNCALTVILYRPEVPPSLMFFNDMSHLPQDLRWTGFPPALRM</sequence>
<dbReference type="PANTHER" id="PTHR20935">
    <property type="entry name" value="PHOSPHOGLYCERATE MUTASE-RELATED"/>
    <property type="match status" value="1"/>
</dbReference>
<dbReference type="EC" id="3.1.3.-" evidence="2"/>
<name>A0ABV5NU04_9ACTN</name>
<dbReference type="InterPro" id="IPR051021">
    <property type="entry name" value="Mito_Ser/Thr_phosphatase"/>
</dbReference>
<dbReference type="EMBL" id="JBHMCF010000036">
    <property type="protein sequence ID" value="MFB9473785.1"/>
    <property type="molecule type" value="Genomic_DNA"/>
</dbReference>
<evidence type="ECO:0000313" key="2">
    <source>
        <dbReference type="EMBL" id="MFB9473785.1"/>
    </source>
</evidence>
<gene>
    <name evidence="2" type="ORF">ACFFR3_30185</name>
</gene>
<evidence type="ECO:0000256" key="1">
    <source>
        <dbReference type="ARBA" id="ARBA00022801"/>
    </source>
</evidence>
<organism evidence="2 3">
    <name type="scientific">Nonomuraea salmonea</name>
    <dbReference type="NCBI Taxonomy" id="46181"/>
    <lineage>
        <taxon>Bacteria</taxon>
        <taxon>Bacillati</taxon>
        <taxon>Actinomycetota</taxon>
        <taxon>Actinomycetes</taxon>
        <taxon>Streptosporangiales</taxon>
        <taxon>Streptosporangiaceae</taxon>
        <taxon>Nonomuraea</taxon>
    </lineage>
</organism>
<keyword evidence="3" id="KW-1185">Reference proteome</keyword>
<accession>A0ABV5NU04</accession>
<dbReference type="Gene3D" id="3.40.50.1240">
    <property type="entry name" value="Phosphoglycerate mutase-like"/>
    <property type="match status" value="1"/>
</dbReference>
<proteinExistence type="predicted"/>
<evidence type="ECO:0000313" key="3">
    <source>
        <dbReference type="Proteomes" id="UP001589568"/>
    </source>
</evidence>
<dbReference type="GO" id="GO:0016787">
    <property type="term" value="F:hydrolase activity"/>
    <property type="evidence" value="ECO:0007669"/>
    <property type="project" value="UniProtKB-KW"/>
</dbReference>
<protein>
    <submittedName>
        <fullName evidence="2">Histidine phosphatase family protein</fullName>
        <ecNumber evidence="2">3.1.3.-</ecNumber>
    </submittedName>
</protein>
<dbReference type="Pfam" id="PF00300">
    <property type="entry name" value="His_Phos_1"/>
    <property type="match status" value="1"/>
</dbReference>
<dbReference type="Proteomes" id="UP001589568">
    <property type="component" value="Unassembled WGS sequence"/>
</dbReference>